<accession>A0A9X7IQ33</accession>
<keyword evidence="8" id="KW-1185">Reference proteome</keyword>
<comment type="similarity">
    <text evidence="1">Belongs to the sigma-70 factor family. ECF subfamily.</text>
</comment>
<dbReference type="Proteomes" id="UP000237911">
    <property type="component" value="Unassembled WGS sequence"/>
</dbReference>
<protein>
    <recommendedName>
        <fullName evidence="6">RNA polymerase sigma factor 70 region 4 type 2 domain-containing protein</fullName>
    </recommendedName>
</protein>
<evidence type="ECO:0000256" key="5">
    <source>
        <dbReference type="ARBA" id="ARBA00023163"/>
    </source>
</evidence>
<dbReference type="EMBL" id="PUEV01000016">
    <property type="protein sequence ID" value="PQM53297.1"/>
    <property type="molecule type" value="Genomic_DNA"/>
</dbReference>
<evidence type="ECO:0000256" key="1">
    <source>
        <dbReference type="ARBA" id="ARBA00010641"/>
    </source>
</evidence>
<dbReference type="InterPro" id="IPR013324">
    <property type="entry name" value="RNA_pol_sigma_r3/r4-like"/>
</dbReference>
<proteinExistence type="inferred from homology"/>
<evidence type="ECO:0000313" key="8">
    <source>
        <dbReference type="Proteomes" id="UP000237911"/>
    </source>
</evidence>
<evidence type="ECO:0000256" key="3">
    <source>
        <dbReference type="ARBA" id="ARBA00023082"/>
    </source>
</evidence>
<dbReference type="SUPFAM" id="SSF88659">
    <property type="entry name" value="Sigma3 and sigma4 domains of RNA polymerase sigma factors"/>
    <property type="match status" value="1"/>
</dbReference>
<dbReference type="RefSeq" id="WP_052741128.1">
    <property type="nucleotide sequence ID" value="NZ_CP092430.2"/>
</dbReference>
<keyword evidence="2" id="KW-0805">Transcription regulation</keyword>
<evidence type="ECO:0000259" key="6">
    <source>
        <dbReference type="Pfam" id="PF08281"/>
    </source>
</evidence>
<dbReference type="InterPro" id="IPR013249">
    <property type="entry name" value="RNA_pol_sigma70_r4_t2"/>
</dbReference>
<name>A0A9X7IQ33_9MYCO</name>
<dbReference type="GO" id="GO:0006352">
    <property type="term" value="P:DNA-templated transcription initiation"/>
    <property type="evidence" value="ECO:0007669"/>
    <property type="project" value="InterPro"/>
</dbReference>
<sequence>MTTDDQARPRLSSASSAMHRDLAPNRAMVANALAQLSAEHRALLRRAYYYGWSTEQIAVDLDIAERSVKTQLHYALRTLQQTLRDMGTVQ</sequence>
<dbReference type="GO" id="GO:0016987">
    <property type="term" value="F:sigma factor activity"/>
    <property type="evidence" value="ECO:0007669"/>
    <property type="project" value="UniProtKB-KW"/>
</dbReference>
<dbReference type="AlphaFoldDB" id="A0A9X7IQ33"/>
<dbReference type="GO" id="GO:0003677">
    <property type="term" value="F:DNA binding"/>
    <property type="evidence" value="ECO:0007669"/>
    <property type="project" value="UniProtKB-KW"/>
</dbReference>
<feature type="domain" description="RNA polymerase sigma factor 70 region 4 type 2" evidence="6">
    <location>
        <begin position="28"/>
        <end position="79"/>
    </location>
</feature>
<gene>
    <name evidence="7" type="ORF">C5U48_05310</name>
</gene>
<dbReference type="Pfam" id="PF08281">
    <property type="entry name" value="Sigma70_r4_2"/>
    <property type="match status" value="1"/>
</dbReference>
<evidence type="ECO:0000256" key="4">
    <source>
        <dbReference type="ARBA" id="ARBA00023125"/>
    </source>
</evidence>
<keyword evidence="5" id="KW-0804">Transcription</keyword>
<evidence type="ECO:0000256" key="2">
    <source>
        <dbReference type="ARBA" id="ARBA00023015"/>
    </source>
</evidence>
<dbReference type="Gene3D" id="1.10.10.10">
    <property type="entry name" value="Winged helix-like DNA-binding domain superfamily/Winged helix DNA-binding domain"/>
    <property type="match status" value="1"/>
</dbReference>
<evidence type="ECO:0000313" key="7">
    <source>
        <dbReference type="EMBL" id="PQM53297.1"/>
    </source>
</evidence>
<organism evidence="7 8">
    <name type="scientific">Mycolicibacter virginiensis</name>
    <dbReference type="NCBI Taxonomy" id="1795032"/>
    <lineage>
        <taxon>Bacteria</taxon>
        <taxon>Bacillati</taxon>
        <taxon>Actinomycetota</taxon>
        <taxon>Actinomycetes</taxon>
        <taxon>Mycobacteriales</taxon>
        <taxon>Mycobacteriaceae</taxon>
        <taxon>Mycolicibacter</taxon>
    </lineage>
</organism>
<dbReference type="InterPro" id="IPR036388">
    <property type="entry name" value="WH-like_DNA-bd_sf"/>
</dbReference>
<keyword evidence="4" id="KW-0238">DNA-binding</keyword>
<keyword evidence="3" id="KW-0731">Sigma factor</keyword>
<reference evidence="7 8" key="1">
    <citation type="submission" date="2018-02" db="EMBL/GenBank/DDBJ databases">
        <title>Draft genome sequence of Mycobacterium virginiense isolated from mud of a swine farm in Japan.</title>
        <authorList>
            <person name="Ohya K."/>
        </authorList>
    </citation>
    <scope>NUCLEOTIDE SEQUENCE [LARGE SCALE GENOMIC DNA]</scope>
    <source>
        <strain evidence="7 8">GF75</strain>
    </source>
</reference>
<comment type="caution">
    <text evidence="7">The sequence shown here is derived from an EMBL/GenBank/DDBJ whole genome shotgun (WGS) entry which is preliminary data.</text>
</comment>
<dbReference type="CDD" id="cd06171">
    <property type="entry name" value="Sigma70_r4"/>
    <property type="match status" value="1"/>
</dbReference>